<keyword evidence="10" id="KW-0436">Ligase</keyword>
<evidence type="ECO:0000313" key="11">
    <source>
        <dbReference type="Proteomes" id="UP000824010"/>
    </source>
</evidence>
<comment type="pathway">
    <text evidence="1">Amino-acid biosynthesis; L-asparagine biosynthesis; L-asparagine from L-aspartate (L-Gln route): step 1/1.</text>
</comment>
<evidence type="ECO:0000256" key="6">
    <source>
        <dbReference type="ARBA" id="ARBA00022962"/>
    </source>
</evidence>
<evidence type="ECO:0000256" key="7">
    <source>
        <dbReference type="ARBA" id="ARBA00048741"/>
    </source>
</evidence>
<evidence type="ECO:0000256" key="5">
    <source>
        <dbReference type="ARBA" id="ARBA00022840"/>
    </source>
</evidence>
<evidence type="ECO:0000256" key="8">
    <source>
        <dbReference type="SAM" id="MobiDB-lite"/>
    </source>
</evidence>
<accession>A0ABX8NQA5</accession>
<dbReference type="CDD" id="cd01991">
    <property type="entry name" value="Asn_synthase_B_C"/>
    <property type="match status" value="1"/>
</dbReference>
<dbReference type="EC" id="6.3.5.4" evidence="3"/>
<comment type="catalytic activity">
    <reaction evidence="7">
        <text>L-aspartate + L-glutamine + ATP + H2O = L-asparagine + L-glutamate + AMP + diphosphate + H(+)</text>
        <dbReference type="Rhea" id="RHEA:12228"/>
        <dbReference type="ChEBI" id="CHEBI:15377"/>
        <dbReference type="ChEBI" id="CHEBI:15378"/>
        <dbReference type="ChEBI" id="CHEBI:29985"/>
        <dbReference type="ChEBI" id="CHEBI:29991"/>
        <dbReference type="ChEBI" id="CHEBI:30616"/>
        <dbReference type="ChEBI" id="CHEBI:33019"/>
        <dbReference type="ChEBI" id="CHEBI:58048"/>
        <dbReference type="ChEBI" id="CHEBI:58359"/>
        <dbReference type="ChEBI" id="CHEBI:456215"/>
        <dbReference type="EC" id="6.3.5.4"/>
    </reaction>
</comment>
<name>A0ABX8NQA5_9PSED</name>
<dbReference type="InterPro" id="IPR051786">
    <property type="entry name" value="ASN_synthetase/amidase"/>
</dbReference>
<dbReference type="CDD" id="cd00712">
    <property type="entry name" value="AsnB"/>
    <property type="match status" value="1"/>
</dbReference>
<keyword evidence="5" id="KW-0067">ATP-binding</keyword>
<feature type="region of interest" description="Disordered" evidence="8">
    <location>
        <begin position="615"/>
        <end position="636"/>
    </location>
</feature>
<dbReference type="InterPro" id="IPR017932">
    <property type="entry name" value="GATase_2_dom"/>
</dbReference>
<proteinExistence type="inferred from homology"/>
<evidence type="ECO:0000259" key="9">
    <source>
        <dbReference type="PROSITE" id="PS51278"/>
    </source>
</evidence>
<dbReference type="InterPro" id="IPR033738">
    <property type="entry name" value="AsnB_N"/>
</dbReference>
<dbReference type="InterPro" id="IPR006426">
    <property type="entry name" value="Asn_synth_AEB"/>
</dbReference>
<dbReference type="EMBL" id="CP077077">
    <property type="protein sequence ID" value="QXH58212.1"/>
    <property type="molecule type" value="Genomic_DNA"/>
</dbReference>
<evidence type="ECO:0000256" key="2">
    <source>
        <dbReference type="ARBA" id="ARBA00005752"/>
    </source>
</evidence>
<evidence type="ECO:0000313" key="10">
    <source>
        <dbReference type="EMBL" id="QXH58212.1"/>
    </source>
</evidence>
<dbReference type="PANTHER" id="PTHR43284:SF1">
    <property type="entry name" value="ASPARAGINE SYNTHETASE"/>
    <property type="match status" value="1"/>
</dbReference>
<protein>
    <recommendedName>
        <fullName evidence="3">asparagine synthase (glutamine-hydrolyzing)</fullName>
        <ecNumber evidence="3">6.3.5.4</ecNumber>
    </recommendedName>
</protein>
<evidence type="ECO:0000256" key="3">
    <source>
        <dbReference type="ARBA" id="ARBA00012737"/>
    </source>
</evidence>
<dbReference type="Proteomes" id="UP000824010">
    <property type="component" value="Chromosome"/>
</dbReference>
<dbReference type="NCBIfam" id="TIGR01536">
    <property type="entry name" value="asn_synth_AEB"/>
    <property type="match status" value="1"/>
</dbReference>
<evidence type="ECO:0000256" key="4">
    <source>
        <dbReference type="ARBA" id="ARBA00022741"/>
    </source>
</evidence>
<dbReference type="PANTHER" id="PTHR43284">
    <property type="entry name" value="ASPARAGINE SYNTHETASE (GLUTAMINE-HYDROLYZING)"/>
    <property type="match status" value="1"/>
</dbReference>
<comment type="similarity">
    <text evidence="2">Belongs to the asparagine synthetase family.</text>
</comment>
<reference evidence="10 11" key="1">
    <citation type="journal article" date="2021" name="Microorganisms">
        <title>The Ever-Expanding Pseudomonas Genus: Description of 43 New Species and Partition of the Pseudomonas putida Group.</title>
        <authorList>
            <person name="Girard L."/>
            <person name="Lood C."/>
            <person name="Hofte M."/>
            <person name="Vandamme P."/>
            <person name="Rokni-Zadeh H."/>
            <person name="van Noort V."/>
            <person name="Lavigne R."/>
            <person name="De Mot R."/>
        </authorList>
    </citation>
    <scope>NUCLEOTIDE SEQUENCE [LARGE SCALE GENOMIC DNA]</scope>
    <source>
        <strain evidence="10 11">COW77</strain>
    </source>
</reference>
<dbReference type="InterPro" id="IPR001962">
    <property type="entry name" value="Asn_synthase"/>
</dbReference>
<dbReference type="GO" id="GO:0004066">
    <property type="term" value="F:asparagine synthase (glutamine-hydrolyzing) activity"/>
    <property type="evidence" value="ECO:0007669"/>
    <property type="project" value="UniProtKB-EC"/>
</dbReference>
<dbReference type="Pfam" id="PF00733">
    <property type="entry name" value="Asn_synthase"/>
    <property type="match status" value="1"/>
</dbReference>
<gene>
    <name evidence="10" type="primary">asnB</name>
    <name evidence="10" type="ORF">KSS90_08445</name>
</gene>
<dbReference type="RefSeq" id="WP_217868984.1">
    <property type="nucleotide sequence ID" value="NZ_CP077077.1"/>
</dbReference>
<dbReference type="Pfam" id="PF13537">
    <property type="entry name" value="GATase_7"/>
    <property type="match status" value="1"/>
</dbReference>
<keyword evidence="6" id="KW-0315">Glutamine amidotransferase</keyword>
<keyword evidence="11" id="KW-1185">Reference proteome</keyword>
<dbReference type="PROSITE" id="PS51278">
    <property type="entry name" value="GATASE_TYPE_2"/>
    <property type="match status" value="1"/>
</dbReference>
<sequence>MCAIAGEVTLAPTALSAHFVRAACARMLHRGPDEAGFFNSPQASLGMRRLKVIGLNGGSQPSRSLDGDVVCVFNGEIYNHKRLRQVLAERGRVVEGSSDAHVIPALYQEFGLDFVHQLEGMFAIALYDTVNTRLHLFTDRAGKKPIFYSQVGSGLAFASELPALMAHPDIDRAIDPLAIDQYLSYRVVPAPHTIYAQARKLEPGSRLSFTPGQAPQIERYWHADFSRTDDSIGMQEAVDGVEQRLLAAVEDRLEAEVPLGAMLSGGLDSSLVVAMAKRLRPQPLHTFSVGFQQDAFDESPFARRVSRFCGTEHHEYQISADDVRVAVDAILTHMGEPFAFPSAIASYYMYRLARREVTVVLTGDGSDEIFAGYNRYKITTQLPALKLSDQKKVDLQGLAQANGSLAEQYQAVLIDGVRQGIKHSLYSQAFAQRLPEPAPFNYLRERLAASEGQPHLLNRLMQMDYGFWLPDAQLVKIDRMAMAHSVEPRSPMLDQRVVDYVTRLAPGLKLQDGNEKAVLKKVAARGYLPDDIIHRRKQELAVPLEHWLATHLREDIQATLTSEQALSRGYFDADRLRAMVAAFQPDHTYALWTLYMLERWHQLAEQGFDRPVRHSEWEQLPPTGSRHATESLSHSL</sequence>
<feature type="domain" description="Glutamine amidotransferase type-2" evidence="9">
    <location>
        <begin position="2"/>
        <end position="212"/>
    </location>
</feature>
<evidence type="ECO:0000256" key="1">
    <source>
        <dbReference type="ARBA" id="ARBA00005187"/>
    </source>
</evidence>
<organism evidence="10 11">
    <name type="scientific">Pseudomonas maumuensis</name>
    <dbReference type="NCBI Taxonomy" id="2842354"/>
    <lineage>
        <taxon>Bacteria</taxon>
        <taxon>Pseudomonadati</taxon>
        <taxon>Pseudomonadota</taxon>
        <taxon>Gammaproteobacteria</taxon>
        <taxon>Pseudomonadales</taxon>
        <taxon>Pseudomonadaceae</taxon>
        <taxon>Pseudomonas</taxon>
    </lineage>
</organism>
<dbReference type="PIRSF" id="PIRSF001589">
    <property type="entry name" value="Asn_synthetase_glu-h"/>
    <property type="match status" value="1"/>
</dbReference>
<keyword evidence="4" id="KW-0547">Nucleotide-binding</keyword>